<dbReference type="Proteomes" id="UP000053257">
    <property type="component" value="Unassembled WGS sequence"/>
</dbReference>
<evidence type="ECO:0000313" key="4">
    <source>
        <dbReference type="EMBL" id="KIP06849.1"/>
    </source>
</evidence>
<feature type="domain" description="DUF7702" evidence="3">
    <location>
        <begin position="23"/>
        <end position="201"/>
    </location>
</feature>
<reference evidence="4 5" key="1">
    <citation type="journal article" date="2014" name="PLoS Genet.">
        <title>Analysis of the Phlebiopsis gigantea genome, transcriptome and secretome provides insight into its pioneer colonization strategies of wood.</title>
        <authorList>
            <person name="Hori C."/>
            <person name="Ishida T."/>
            <person name="Igarashi K."/>
            <person name="Samejima M."/>
            <person name="Suzuki H."/>
            <person name="Master E."/>
            <person name="Ferreira P."/>
            <person name="Ruiz-Duenas F.J."/>
            <person name="Held B."/>
            <person name="Canessa P."/>
            <person name="Larrondo L.F."/>
            <person name="Schmoll M."/>
            <person name="Druzhinina I.S."/>
            <person name="Kubicek C.P."/>
            <person name="Gaskell J.A."/>
            <person name="Kersten P."/>
            <person name="St John F."/>
            <person name="Glasner J."/>
            <person name="Sabat G."/>
            <person name="Splinter BonDurant S."/>
            <person name="Syed K."/>
            <person name="Yadav J."/>
            <person name="Mgbeahuruike A.C."/>
            <person name="Kovalchuk A."/>
            <person name="Asiegbu F.O."/>
            <person name="Lackner G."/>
            <person name="Hoffmeister D."/>
            <person name="Rencoret J."/>
            <person name="Gutierrez A."/>
            <person name="Sun H."/>
            <person name="Lindquist E."/>
            <person name="Barry K."/>
            <person name="Riley R."/>
            <person name="Grigoriev I.V."/>
            <person name="Henrissat B."/>
            <person name="Kues U."/>
            <person name="Berka R.M."/>
            <person name="Martinez A.T."/>
            <person name="Covert S.F."/>
            <person name="Blanchette R.A."/>
            <person name="Cullen D."/>
        </authorList>
    </citation>
    <scope>NUCLEOTIDE SEQUENCE [LARGE SCALE GENOMIC DNA]</scope>
    <source>
        <strain evidence="4 5">11061_1 CR5-6</strain>
    </source>
</reference>
<evidence type="ECO:0000256" key="2">
    <source>
        <dbReference type="SAM" id="Phobius"/>
    </source>
</evidence>
<accession>A0A0C3NP25</accession>
<evidence type="ECO:0000259" key="3">
    <source>
        <dbReference type="Pfam" id="PF24800"/>
    </source>
</evidence>
<feature type="transmembrane region" description="Helical" evidence="2">
    <location>
        <begin position="48"/>
        <end position="69"/>
    </location>
</feature>
<dbReference type="InterPro" id="IPR056119">
    <property type="entry name" value="DUF7702"/>
</dbReference>
<evidence type="ECO:0000313" key="5">
    <source>
        <dbReference type="Proteomes" id="UP000053257"/>
    </source>
</evidence>
<gene>
    <name evidence="4" type="ORF">PHLGIDRAFT_72041</name>
</gene>
<dbReference type="Pfam" id="PF24800">
    <property type="entry name" value="DUF7702"/>
    <property type="match status" value="1"/>
</dbReference>
<name>A0A0C3NP25_PHLG1</name>
<proteinExistence type="predicted"/>
<keyword evidence="5" id="KW-1185">Reference proteome</keyword>
<keyword evidence="2" id="KW-0472">Membrane</keyword>
<organism evidence="4 5">
    <name type="scientific">Phlebiopsis gigantea (strain 11061_1 CR5-6)</name>
    <name type="common">White-rot fungus</name>
    <name type="synonym">Peniophora gigantea</name>
    <dbReference type="NCBI Taxonomy" id="745531"/>
    <lineage>
        <taxon>Eukaryota</taxon>
        <taxon>Fungi</taxon>
        <taxon>Dikarya</taxon>
        <taxon>Basidiomycota</taxon>
        <taxon>Agaricomycotina</taxon>
        <taxon>Agaricomycetes</taxon>
        <taxon>Polyporales</taxon>
        <taxon>Phanerochaetaceae</taxon>
        <taxon>Phlebiopsis</taxon>
    </lineage>
</organism>
<keyword evidence="2" id="KW-1133">Transmembrane helix</keyword>
<dbReference type="EMBL" id="KN840509">
    <property type="protein sequence ID" value="KIP06849.1"/>
    <property type="molecule type" value="Genomic_DNA"/>
</dbReference>
<feature type="transmembrane region" description="Helical" evidence="2">
    <location>
        <begin position="241"/>
        <end position="264"/>
    </location>
</feature>
<evidence type="ECO:0000256" key="1">
    <source>
        <dbReference type="SAM" id="MobiDB-lite"/>
    </source>
</evidence>
<feature type="transmembrane region" description="Helical" evidence="2">
    <location>
        <begin position="20"/>
        <end position="42"/>
    </location>
</feature>
<keyword evidence="2" id="KW-0812">Transmembrane</keyword>
<dbReference type="AlphaFoldDB" id="A0A0C3NP25"/>
<feature type="transmembrane region" description="Helical" evidence="2">
    <location>
        <begin position="134"/>
        <end position="151"/>
    </location>
</feature>
<dbReference type="HOGENOM" id="CLU_092145_0_0_1"/>
<feature type="transmembrane region" description="Helical" evidence="2">
    <location>
        <begin position="172"/>
        <end position="191"/>
    </location>
</feature>
<sequence>MSSSEAINYARAEGIQHKELGAAVVFAILYIPCVPIFAYLSFKRYTFVWRSLVLFTLVRSAAFVLRALLAGSSTAGNNINTVIAEQVIYGIGFFGLLYSAYTLALDRDMFVNVSNSKVPGPLALITRIMRTRNIIRGALLAAVIMGIISGTEQGSSNASSQNTSESLRKASLYIFLVVSILLLFLTLMLAIDEFSVTHDARASFGRRYGSLVIFFIAAMCIVREAYLCATAGNVKKQNRPALFYPLSAAPEFIAMLLFLVPGLVPTKQELETREDAHVGILMQNYSPQPATEMNRTRGGAQQYYAPGPRA</sequence>
<dbReference type="OrthoDB" id="5389493at2759"/>
<feature type="transmembrane region" description="Helical" evidence="2">
    <location>
        <begin position="211"/>
        <end position="229"/>
    </location>
</feature>
<protein>
    <recommendedName>
        <fullName evidence="3">DUF7702 domain-containing protein</fullName>
    </recommendedName>
</protein>
<feature type="transmembrane region" description="Helical" evidence="2">
    <location>
        <begin position="81"/>
        <end position="101"/>
    </location>
</feature>
<feature type="region of interest" description="Disordered" evidence="1">
    <location>
        <begin position="291"/>
        <end position="310"/>
    </location>
</feature>
<dbReference type="STRING" id="745531.A0A0C3NP25"/>